<gene>
    <name evidence="2 4" type="ORF">P152DRAFT_462141</name>
</gene>
<accession>A0A6G1FSS6</accession>
<dbReference type="GeneID" id="54420846"/>
<evidence type="ECO:0000313" key="3">
    <source>
        <dbReference type="Proteomes" id="UP000504638"/>
    </source>
</evidence>
<dbReference type="Proteomes" id="UP000504638">
    <property type="component" value="Unplaced"/>
</dbReference>
<feature type="region of interest" description="Disordered" evidence="1">
    <location>
        <begin position="185"/>
        <end position="222"/>
    </location>
</feature>
<dbReference type="RefSeq" id="XP_033530363.1">
    <property type="nucleotide sequence ID" value="XM_033680276.1"/>
</dbReference>
<dbReference type="EMBL" id="ML975179">
    <property type="protein sequence ID" value="KAF1808732.1"/>
    <property type="molecule type" value="Genomic_DNA"/>
</dbReference>
<dbReference type="OrthoDB" id="4725912at2759"/>
<protein>
    <submittedName>
        <fullName evidence="2 4">Uncharacterized protein</fullName>
    </submittedName>
</protein>
<reference evidence="4" key="2">
    <citation type="submission" date="2020-04" db="EMBL/GenBank/DDBJ databases">
        <authorList>
            <consortium name="NCBI Genome Project"/>
        </authorList>
    </citation>
    <scope>NUCLEOTIDE SEQUENCE</scope>
    <source>
        <strain evidence="4">CBS 781.70</strain>
    </source>
</reference>
<evidence type="ECO:0000256" key="1">
    <source>
        <dbReference type="SAM" id="MobiDB-lite"/>
    </source>
</evidence>
<sequence>MSSTLLVDFSWKNFKARVTEKDDPESKDLYIIDFKALKPNLVFQHASDGSTFGTSSFHTFAIDADCEFYGQPIKLKAQKRFKTAYAHKSRTYSGTDEPMTLHWTSDYDFKVWDFICVDADQNPIAKYSANCWAMKKIGSIEFIGPKANTDAVREELLMMGLSLYYLMVLRTNSIFSLFGAVFSQPGRESKAERQALEKEEEERKMKKLSVEGPELAGQVQTT</sequence>
<keyword evidence="3" id="KW-1185">Reference proteome</keyword>
<evidence type="ECO:0000313" key="2">
    <source>
        <dbReference type="EMBL" id="KAF1808732.1"/>
    </source>
</evidence>
<dbReference type="AlphaFoldDB" id="A0A6G1FSS6"/>
<evidence type="ECO:0000313" key="4">
    <source>
        <dbReference type="RefSeq" id="XP_033530363.1"/>
    </source>
</evidence>
<reference evidence="4" key="3">
    <citation type="submission" date="2025-04" db="UniProtKB">
        <authorList>
            <consortium name="RefSeq"/>
        </authorList>
    </citation>
    <scope>IDENTIFICATION</scope>
    <source>
        <strain evidence="4">CBS 781.70</strain>
    </source>
</reference>
<feature type="compositionally biased region" description="Basic and acidic residues" evidence="1">
    <location>
        <begin position="187"/>
        <end position="204"/>
    </location>
</feature>
<name>A0A6G1FSS6_9PEZI</name>
<reference evidence="2 4" key="1">
    <citation type="submission" date="2020-01" db="EMBL/GenBank/DDBJ databases">
        <authorList>
            <consortium name="DOE Joint Genome Institute"/>
            <person name="Haridas S."/>
            <person name="Albert R."/>
            <person name="Binder M."/>
            <person name="Bloem J."/>
            <person name="Labutti K."/>
            <person name="Salamov A."/>
            <person name="Andreopoulos B."/>
            <person name="Baker S.E."/>
            <person name="Barry K."/>
            <person name="Bills G."/>
            <person name="Bluhm B.H."/>
            <person name="Cannon C."/>
            <person name="Castanera R."/>
            <person name="Culley D.E."/>
            <person name="Daum C."/>
            <person name="Ezra D."/>
            <person name="Gonzalez J.B."/>
            <person name="Henrissat B."/>
            <person name="Kuo A."/>
            <person name="Liang C."/>
            <person name="Lipzen A."/>
            <person name="Lutzoni F."/>
            <person name="Magnuson J."/>
            <person name="Mondo S."/>
            <person name="Nolan M."/>
            <person name="Ohm R."/>
            <person name="Pangilinan J."/>
            <person name="Park H.-J."/>
            <person name="Ramirez L."/>
            <person name="Alfaro M."/>
            <person name="Sun H."/>
            <person name="Tritt A."/>
            <person name="Yoshinaga Y."/>
            <person name="Zwiers L.-H."/>
            <person name="Turgeon B.G."/>
            <person name="Goodwin S.B."/>
            <person name="Spatafora J.W."/>
            <person name="Crous P.W."/>
            <person name="Grigoriev I.V."/>
        </authorList>
    </citation>
    <scope>NUCLEOTIDE SEQUENCE</scope>
    <source>
        <strain evidence="2 4">CBS 781.70</strain>
    </source>
</reference>
<proteinExistence type="predicted"/>
<organism evidence="2">
    <name type="scientific">Eremomyces bilateralis CBS 781.70</name>
    <dbReference type="NCBI Taxonomy" id="1392243"/>
    <lineage>
        <taxon>Eukaryota</taxon>
        <taxon>Fungi</taxon>
        <taxon>Dikarya</taxon>
        <taxon>Ascomycota</taxon>
        <taxon>Pezizomycotina</taxon>
        <taxon>Dothideomycetes</taxon>
        <taxon>Dothideomycetes incertae sedis</taxon>
        <taxon>Eremomycetales</taxon>
        <taxon>Eremomycetaceae</taxon>
        <taxon>Eremomyces</taxon>
    </lineage>
</organism>